<protein>
    <submittedName>
        <fullName evidence="4">Ribosome-associated protein</fullName>
    </submittedName>
</protein>
<evidence type="ECO:0000256" key="2">
    <source>
        <dbReference type="SAM" id="MobiDB-lite"/>
    </source>
</evidence>
<dbReference type="OrthoDB" id="9815709at2"/>
<feature type="region of interest" description="Disordered" evidence="2">
    <location>
        <begin position="108"/>
        <end position="141"/>
    </location>
</feature>
<dbReference type="PANTHER" id="PTHR47814">
    <property type="entry name" value="PEPTIDYL-TRNA HYDROLASE ARFB"/>
    <property type="match status" value="1"/>
</dbReference>
<dbReference type="NCBIfam" id="NF006718">
    <property type="entry name" value="PRK09256.1"/>
    <property type="match status" value="1"/>
</dbReference>
<evidence type="ECO:0000259" key="3">
    <source>
        <dbReference type="PROSITE" id="PS00745"/>
    </source>
</evidence>
<dbReference type="InterPro" id="IPR045853">
    <property type="entry name" value="Pep_chain_release_fac_I_sf"/>
</dbReference>
<dbReference type="SUPFAM" id="SSF75620">
    <property type="entry name" value="Release factor"/>
    <property type="match status" value="1"/>
</dbReference>
<dbReference type="AlphaFoldDB" id="A0A212R818"/>
<sequence length="141" mass="15487">MAGISVSADLQLDEDDVDIVFVRASGPGGQNVNKVASAVQLRFHVGRSQALNAGAKERLAKLAGDRLTQSGVILIFAQRHRTQKQNRDDAISRLKDLVLQALEPPIVRRATRPTRASKERRIAGKTSRSRTKALRSTTNYD</sequence>
<evidence type="ECO:0000313" key="4">
    <source>
        <dbReference type="EMBL" id="SNB68173.1"/>
    </source>
</evidence>
<dbReference type="PROSITE" id="PS00745">
    <property type="entry name" value="RF_PROK_I"/>
    <property type="match status" value="1"/>
</dbReference>
<name>A0A212R818_9PROT</name>
<dbReference type="PANTHER" id="PTHR47814:SF1">
    <property type="entry name" value="PEPTIDYL-TRNA HYDROLASE ARFB"/>
    <property type="match status" value="1"/>
</dbReference>
<gene>
    <name evidence="4" type="ORF">SAMN07250955_106141</name>
</gene>
<proteinExistence type="inferred from homology"/>
<evidence type="ECO:0000313" key="5">
    <source>
        <dbReference type="Proteomes" id="UP000197065"/>
    </source>
</evidence>
<dbReference type="GO" id="GO:0072344">
    <property type="term" value="P:rescue of stalled ribosome"/>
    <property type="evidence" value="ECO:0007669"/>
    <property type="project" value="TreeGrafter"/>
</dbReference>
<reference evidence="4 5" key="1">
    <citation type="submission" date="2017-06" db="EMBL/GenBank/DDBJ databases">
        <authorList>
            <person name="Kim H.J."/>
            <person name="Triplett B.A."/>
        </authorList>
    </citation>
    <scope>NUCLEOTIDE SEQUENCE [LARGE SCALE GENOMIC DNA]</scope>
    <source>
        <strain evidence="4 5">B29T1</strain>
    </source>
</reference>
<dbReference type="GO" id="GO:0004045">
    <property type="term" value="F:peptidyl-tRNA hydrolase activity"/>
    <property type="evidence" value="ECO:0007669"/>
    <property type="project" value="TreeGrafter"/>
</dbReference>
<comment type="similarity">
    <text evidence="1">Belongs to the prokaryotic/mitochondrial release factor family.</text>
</comment>
<evidence type="ECO:0000256" key="1">
    <source>
        <dbReference type="ARBA" id="ARBA00010835"/>
    </source>
</evidence>
<organism evidence="4 5">
    <name type="scientific">Arboricoccus pini</name>
    <dbReference type="NCBI Taxonomy" id="1963835"/>
    <lineage>
        <taxon>Bacteria</taxon>
        <taxon>Pseudomonadati</taxon>
        <taxon>Pseudomonadota</taxon>
        <taxon>Alphaproteobacteria</taxon>
        <taxon>Geminicoccales</taxon>
        <taxon>Geminicoccaceae</taxon>
        <taxon>Arboricoccus</taxon>
    </lineage>
</organism>
<dbReference type="Pfam" id="PF00472">
    <property type="entry name" value="RF-1"/>
    <property type="match status" value="1"/>
</dbReference>
<dbReference type="InterPro" id="IPR000352">
    <property type="entry name" value="Pep_chain_release_fac_I"/>
</dbReference>
<keyword evidence="5" id="KW-1185">Reference proteome</keyword>
<dbReference type="EMBL" id="FYEH01000006">
    <property type="protein sequence ID" value="SNB68173.1"/>
    <property type="molecule type" value="Genomic_DNA"/>
</dbReference>
<accession>A0A212R818</accession>
<dbReference type="GO" id="GO:0003747">
    <property type="term" value="F:translation release factor activity"/>
    <property type="evidence" value="ECO:0007669"/>
    <property type="project" value="InterPro"/>
</dbReference>
<dbReference type="Proteomes" id="UP000197065">
    <property type="component" value="Unassembled WGS sequence"/>
</dbReference>
<dbReference type="Gene3D" id="3.30.160.20">
    <property type="match status" value="1"/>
</dbReference>
<dbReference type="RefSeq" id="WP_088561441.1">
    <property type="nucleotide sequence ID" value="NZ_FYEH01000006.1"/>
</dbReference>
<dbReference type="GO" id="GO:0043022">
    <property type="term" value="F:ribosome binding"/>
    <property type="evidence" value="ECO:0007669"/>
    <property type="project" value="TreeGrafter"/>
</dbReference>
<feature type="domain" description="Prokaryotic-type class I peptide chain release factors" evidence="3">
    <location>
        <begin position="23"/>
        <end position="39"/>
    </location>
</feature>